<accession>C6LMN4</accession>
<dbReference type="EMBL" id="ACCL02000049">
    <property type="protein sequence ID" value="EET58117.1"/>
    <property type="molecule type" value="Genomic_DNA"/>
</dbReference>
<reference evidence="1" key="1">
    <citation type="submission" date="2009-07" db="EMBL/GenBank/DDBJ databases">
        <authorList>
            <person name="Weinstock G."/>
            <person name="Sodergren E."/>
            <person name="Clifton S."/>
            <person name="Fulton L."/>
            <person name="Fulton B."/>
            <person name="Courtney L."/>
            <person name="Fronick C."/>
            <person name="Harrison M."/>
            <person name="Strong C."/>
            <person name="Farmer C."/>
            <person name="Delahaunty K."/>
            <person name="Markovic C."/>
            <person name="Hall O."/>
            <person name="Minx P."/>
            <person name="Tomlinson C."/>
            <person name="Mitreva M."/>
            <person name="Nelson J."/>
            <person name="Hou S."/>
            <person name="Wollam A."/>
            <person name="Pepin K.H."/>
            <person name="Johnson M."/>
            <person name="Bhonagiri V."/>
            <person name="Nash W.E."/>
            <person name="Warren W."/>
            <person name="Chinwalla A."/>
            <person name="Mardis E.R."/>
            <person name="Wilson R.K."/>
        </authorList>
    </citation>
    <scope>NUCLEOTIDE SEQUENCE [LARGE SCALE GENOMIC DNA]</scope>
    <source>
        <strain evidence="1">DSM 14469</strain>
    </source>
</reference>
<dbReference type="AlphaFoldDB" id="C6LMN4"/>
<dbReference type="RefSeq" id="WP_006864685.1">
    <property type="nucleotide sequence ID" value="NZ_ACCL02000049.1"/>
</dbReference>
<evidence type="ECO:0000313" key="2">
    <source>
        <dbReference type="Proteomes" id="UP000005561"/>
    </source>
</evidence>
<evidence type="ECO:0000313" key="1">
    <source>
        <dbReference type="EMBL" id="EET58117.1"/>
    </source>
</evidence>
<comment type="caution">
    <text evidence="1">The sequence shown here is derived from an EMBL/GenBank/DDBJ whole genome shotgun (WGS) entry which is preliminary data.</text>
</comment>
<dbReference type="Proteomes" id="UP000005561">
    <property type="component" value="Unassembled WGS sequence"/>
</dbReference>
<organism evidence="1 2">
    <name type="scientific">Marvinbryantia formatexigens DSM 14469</name>
    <dbReference type="NCBI Taxonomy" id="478749"/>
    <lineage>
        <taxon>Bacteria</taxon>
        <taxon>Bacillati</taxon>
        <taxon>Bacillota</taxon>
        <taxon>Clostridia</taxon>
        <taxon>Lachnospirales</taxon>
        <taxon>Lachnospiraceae</taxon>
        <taxon>Marvinbryantia</taxon>
    </lineage>
</organism>
<keyword evidence="2" id="KW-1185">Reference proteome</keyword>
<dbReference type="eggNOG" id="ENOG50342FH">
    <property type="taxonomic scope" value="Bacteria"/>
</dbReference>
<sequence>MVEKMTEGYRSMKIGEVKIYPCFAENPPRTGKYEEKSWQYARNGLAESDIVLDSQGYLIDGYCWYLLALEHELTHVPVRYGKQQIIRAYHRKSGRLYTWRLLEALNDCAAAGDRAVVHTRQGVRTVTVAEVGEYRPEEYKEPLRTVIRVKKKQI</sequence>
<protein>
    <submittedName>
        <fullName evidence="1">Uncharacterized protein</fullName>
    </submittedName>
</protein>
<name>C6LMN4_9FIRM</name>
<proteinExistence type="predicted"/>
<dbReference type="STRING" id="168384.SAMN05660368_04257"/>
<gene>
    <name evidence="1" type="ORF">BRYFOR_09935</name>
</gene>